<comment type="caution">
    <text evidence="1">The sequence shown here is derived from an EMBL/GenBank/DDBJ whole genome shotgun (WGS) entry which is preliminary data.</text>
</comment>
<dbReference type="Proteomes" id="UP000018721">
    <property type="component" value="Unassembled WGS sequence"/>
</dbReference>
<sequence>MAGQTTIFEFLDSIDASFISVPVASAIRNKQKKGNPGKPTAIRERERVPYSTELQWRKRDETRKLRIQAQVLTDHLTQLKKIRNGRLEKQRKIADQMNCELKTIMVNQECVRSSILQLLTKTSALNEMDVAFSHKTKPRPKIPLLQHNFCEEIMDELRLESYCGSPSTTTTRKNAANAVGYVDKKTSGPLDITSVWSRREGTQMFNTATVFRRFDEED</sequence>
<protein>
    <submittedName>
        <fullName evidence="1">Uncharacterized protein</fullName>
    </submittedName>
</protein>
<dbReference type="EMBL" id="ANIZ01000532">
    <property type="protein sequence ID" value="ETI54244.1"/>
    <property type="molecule type" value="Genomic_DNA"/>
</dbReference>
<organism evidence="1 2">
    <name type="scientific">Phytophthora nicotianae P1569</name>
    <dbReference type="NCBI Taxonomy" id="1317065"/>
    <lineage>
        <taxon>Eukaryota</taxon>
        <taxon>Sar</taxon>
        <taxon>Stramenopiles</taxon>
        <taxon>Oomycota</taxon>
        <taxon>Peronosporomycetes</taxon>
        <taxon>Peronosporales</taxon>
        <taxon>Peronosporaceae</taxon>
        <taxon>Phytophthora</taxon>
    </lineage>
</organism>
<evidence type="ECO:0000313" key="1">
    <source>
        <dbReference type="EMBL" id="ETI54244.1"/>
    </source>
</evidence>
<proteinExistence type="predicted"/>
<gene>
    <name evidence="1" type="ORF">F443_02916</name>
</gene>
<reference evidence="1 2" key="1">
    <citation type="submission" date="2013-11" db="EMBL/GenBank/DDBJ databases">
        <title>The Genome Sequence of Phytophthora parasitica P1569.</title>
        <authorList>
            <consortium name="The Broad Institute Genomics Platform"/>
            <person name="Russ C."/>
            <person name="Tyler B."/>
            <person name="Panabieres F."/>
            <person name="Shan W."/>
            <person name="Tripathy S."/>
            <person name="Grunwald N."/>
            <person name="Machado M."/>
            <person name="Johnson C.S."/>
            <person name="Arredondo F."/>
            <person name="Hong C."/>
            <person name="Coffey M."/>
            <person name="Young S.K."/>
            <person name="Zeng Q."/>
            <person name="Gargeya S."/>
            <person name="Fitzgerald M."/>
            <person name="Abouelleil A."/>
            <person name="Alvarado L."/>
            <person name="Chapman S.B."/>
            <person name="Gainer-Dewar J."/>
            <person name="Goldberg J."/>
            <person name="Griggs A."/>
            <person name="Gujja S."/>
            <person name="Hansen M."/>
            <person name="Howarth C."/>
            <person name="Imamovic A."/>
            <person name="Ireland A."/>
            <person name="Larimer J."/>
            <person name="McCowan C."/>
            <person name="Murphy C."/>
            <person name="Pearson M."/>
            <person name="Poon T.W."/>
            <person name="Priest M."/>
            <person name="Roberts A."/>
            <person name="Saif S."/>
            <person name="Shea T."/>
            <person name="Sykes S."/>
            <person name="Wortman J."/>
            <person name="Nusbaum C."/>
            <person name="Birren B."/>
        </authorList>
    </citation>
    <scope>NUCLEOTIDE SEQUENCE [LARGE SCALE GENOMIC DNA]</scope>
    <source>
        <strain evidence="1 2">P1569</strain>
    </source>
</reference>
<accession>V9FS03</accession>
<evidence type="ECO:0000313" key="2">
    <source>
        <dbReference type="Proteomes" id="UP000018721"/>
    </source>
</evidence>
<keyword evidence="2" id="KW-1185">Reference proteome</keyword>
<dbReference type="HOGENOM" id="CLU_1269109_0_0_1"/>
<name>V9FS03_PHYNI</name>
<dbReference type="AlphaFoldDB" id="V9FS03"/>